<dbReference type="AlphaFoldDB" id="A0A1P8EGH1"/>
<dbReference type="eggNOG" id="ENOG5031RYP">
    <property type="taxonomic scope" value="Bacteria"/>
</dbReference>
<dbReference type="Proteomes" id="UP000185674">
    <property type="component" value="Chromosome"/>
</dbReference>
<reference evidence="1 2" key="1">
    <citation type="submission" date="2016-08" db="EMBL/GenBank/DDBJ databases">
        <title>Complete genome sequence of Acinetobacter baylyi strain GFJ2.</title>
        <authorList>
            <person name="Tabata M."/>
            <person name="Kuboki S."/>
            <person name="Gibu N."/>
            <person name="Kinouchi Y."/>
            <person name="Vangnai A."/>
            <person name="Kasai D."/>
            <person name="Fukuda M."/>
        </authorList>
    </citation>
    <scope>NUCLEOTIDE SEQUENCE [LARGE SCALE GENOMIC DNA]</scope>
    <source>
        <strain evidence="1 2">GFJ2</strain>
    </source>
</reference>
<dbReference type="EMBL" id="CP016896">
    <property type="protein sequence ID" value="APV35301.1"/>
    <property type="molecule type" value="Genomic_DNA"/>
</dbReference>
<evidence type="ECO:0000313" key="2">
    <source>
        <dbReference type="Proteomes" id="UP000185674"/>
    </source>
</evidence>
<evidence type="ECO:0000313" key="1">
    <source>
        <dbReference type="EMBL" id="APV35301.1"/>
    </source>
</evidence>
<protein>
    <submittedName>
        <fullName evidence="1">Uncharacterized protein</fullName>
    </submittedName>
</protein>
<dbReference type="STRING" id="487316.BEN76_04430"/>
<dbReference type="RefSeq" id="WP_004937977.1">
    <property type="nucleotide sequence ID" value="NZ_BBNM01000016.1"/>
</dbReference>
<sequence length="72" mass="8727">MAKRKYQKELFSVRRIDREWWVVQQVDPTVAVKKVEKTQTRCVANQYADDYVEKYYVDLYLKQQMQAASKPH</sequence>
<name>A0A1P8EGH1_9GAMM</name>
<gene>
    <name evidence="1" type="ORF">BEN76_04430</name>
</gene>
<dbReference type="KEGG" id="asol:BEN76_04430"/>
<proteinExistence type="predicted"/>
<accession>A0A1P8EGH1</accession>
<organism evidence="1 2">
    <name type="scientific">Acinetobacter soli</name>
    <dbReference type="NCBI Taxonomy" id="487316"/>
    <lineage>
        <taxon>Bacteria</taxon>
        <taxon>Pseudomonadati</taxon>
        <taxon>Pseudomonadota</taxon>
        <taxon>Gammaproteobacteria</taxon>
        <taxon>Moraxellales</taxon>
        <taxon>Moraxellaceae</taxon>
        <taxon>Acinetobacter</taxon>
    </lineage>
</organism>